<dbReference type="InterPro" id="IPR003313">
    <property type="entry name" value="AraC-bd"/>
</dbReference>
<evidence type="ECO:0000313" key="7">
    <source>
        <dbReference type="Proteomes" id="UP000308697"/>
    </source>
</evidence>
<proteinExistence type="predicted"/>
<dbReference type="InterPro" id="IPR018060">
    <property type="entry name" value="HTH_AraC"/>
</dbReference>
<dbReference type="Proteomes" id="UP000308697">
    <property type="component" value="Unassembled WGS sequence"/>
</dbReference>
<evidence type="ECO:0000256" key="3">
    <source>
        <dbReference type="ARBA" id="ARBA00023163"/>
    </source>
</evidence>
<feature type="compositionally biased region" description="Polar residues" evidence="4">
    <location>
        <begin position="317"/>
        <end position="339"/>
    </location>
</feature>
<dbReference type="OrthoDB" id="9799345at2"/>
<evidence type="ECO:0000259" key="5">
    <source>
        <dbReference type="PROSITE" id="PS01124"/>
    </source>
</evidence>
<dbReference type="Pfam" id="PF02311">
    <property type="entry name" value="AraC_binding"/>
    <property type="match status" value="1"/>
</dbReference>
<dbReference type="EMBL" id="SUMB01000003">
    <property type="protein sequence ID" value="TJZ55936.1"/>
    <property type="molecule type" value="Genomic_DNA"/>
</dbReference>
<keyword evidence="7" id="KW-1185">Reference proteome</keyword>
<keyword evidence="2" id="KW-0238">DNA-binding</keyword>
<dbReference type="PANTHER" id="PTHR43280:SF32">
    <property type="entry name" value="TRANSCRIPTIONAL REGULATORY PROTEIN"/>
    <property type="match status" value="1"/>
</dbReference>
<reference evidence="6 7" key="1">
    <citation type="submission" date="2019-04" db="EMBL/GenBank/DDBJ databases">
        <title>Streptomyces piniterrae sp. nov., a heliquinomycin-producing actinomycete isolated from rhizosphere soil of Pinus yunnanensis.</title>
        <authorList>
            <person name="Zhuang X."/>
            <person name="Zhao J."/>
        </authorList>
    </citation>
    <scope>NUCLEOTIDE SEQUENCE [LARGE SCALE GENOMIC DNA]</scope>
    <source>
        <strain evidence="7">jys28</strain>
    </source>
</reference>
<comment type="caution">
    <text evidence="6">The sequence shown here is derived from an EMBL/GenBank/DDBJ whole genome shotgun (WGS) entry which is preliminary data.</text>
</comment>
<dbReference type="AlphaFoldDB" id="A0A4U0NNG4"/>
<accession>A0A4U0NNG4</accession>
<feature type="domain" description="HTH araC/xylS-type" evidence="5">
    <location>
        <begin position="212"/>
        <end position="310"/>
    </location>
</feature>
<dbReference type="InterPro" id="IPR009057">
    <property type="entry name" value="Homeodomain-like_sf"/>
</dbReference>
<evidence type="ECO:0000256" key="1">
    <source>
        <dbReference type="ARBA" id="ARBA00023015"/>
    </source>
</evidence>
<dbReference type="GO" id="GO:0003700">
    <property type="term" value="F:DNA-binding transcription factor activity"/>
    <property type="evidence" value="ECO:0007669"/>
    <property type="project" value="InterPro"/>
</dbReference>
<dbReference type="PANTHER" id="PTHR43280">
    <property type="entry name" value="ARAC-FAMILY TRANSCRIPTIONAL REGULATOR"/>
    <property type="match status" value="1"/>
</dbReference>
<keyword evidence="3" id="KW-0804">Transcription</keyword>
<dbReference type="PROSITE" id="PS01124">
    <property type="entry name" value="HTH_ARAC_FAMILY_2"/>
    <property type="match status" value="1"/>
</dbReference>
<dbReference type="Pfam" id="PF12833">
    <property type="entry name" value="HTH_18"/>
    <property type="match status" value="1"/>
</dbReference>
<dbReference type="InterPro" id="IPR037923">
    <property type="entry name" value="HTH-like"/>
</dbReference>
<name>A0A4U0NNG4_9ACTN</name>
<dbReference type="SMART" id="SM00342">
    <property type="entry name" value="HTH_ARAC"/>
    <property type="match status" value="1"/>
</dbReference>
<feature type="region of interest" description="Disordered" evidence="4">
    <location>
        <begin position="310"/>
        <end position="347"/>
    </location>
</feature>
<dbReference type="SUPFAM" id="SSF51215">
    <property type="entry name" value="Regulatory protein AraC"/>
    <property type="match status" value="1"/>
</dbReference>
<evidence type="ECO:0000256" key="2">
    <source>
        <dbReference type="ARBA" id="ARBA00023125"/>
    </source>
</evidence>
<dbReference type="Gene3D" id="1.10.10.60">
    <property type="entry name" value="Homeodomain-like"/>
    <property type="match status" value="1"/>
</dbReference>
<dbReference type="SUPFAM" id="SSF46689">
    <property type="entry name" value="Homeodomain-like"/>
    <property type="match status" value="1"/>
</dbReference>
<protein>
    <submittedName>
        <fullName evidence="6">AraC family transcriptional regulator</fullName>
    </submittedName>
</protein>
<organism evidence="6 7">
    <name type="scientific">Streptomyces piniterrae</name>
    <dbReference type="NCBI Taxonomy" id="2571125"/>
    <lineage>
        <taxon>Bacteria</taxon>
        <taxon>Bacillati</taxon>
        <taxon>Actinomycetota</taxon>
        <taxon>Actinomycetes</taxon>
        <taxon>Kitasatosporales</taxon>
        <taxon>Streptomycetaceae</taxon>
        <taxon>Streptomyces</taxon>
    </lineage>
</organism>
<dbReference type="GO" id="GO:0043565">
    <property type="term" value="F:sequence-specific DNA binding"/>
    <property type="evidence" value="ECO:0007669"/>
    <property type="project" value="InterPro"/>
</dbReference>
<keyword evidence="1" id="KW-0805">Transcription regulation</keyword>
<sequence length="347" mass="37075">MVKMRQRREGGAEPVPEIPEVAFSAPAGRPAGVEVMTLAELRERADACQLSTPHRPGFHHLLRLDRGRLVHSVDFREHVLAPGDLLWSRPGQVQHFGDLNGAEGLLVLFEAGFLDPATAAAARIEDWYGPAVRHPEGAAAQAVDDALRQLHREFGALGGLPLEVHLEVLRHLLAVLVLRAAHPGGAANSGPGRVGAGRREGAEACEAGETYLRFRDAVEREFTRSRRVADYARSLGYAPRTLSRATEAAAGVGAKEFIDRRVVLEAKRLLAHGDQSAARIADRLGFADATNFSKFFQRRAGTTPIAFRAAVRGGSGREQNSGTGREQSSGTGREQNSGTVAGGGAGA</sequence>
<gene>
    <name evidence="6" type="ORF">FCH28_11710</name>
</gene>
<dbReference type="RefSeq" id="WP_136739743.1">
    <property type="nucleotide sequence ID" value="NZ_SUMB01000003.1"/>
</dbReference>
<evidence type="ECO:0000313" key="6">
    <source>
        <dbReference type="EMBL" id="TJZ55936.1"/>
    </source>
</evidence>
<evidence type="ECO:0000256" key="4">
    <source>
        <dbReference type="SAM" id="MobiDB-lite"/>
    </source>
</evidence>